<proteinExistence type="inferred from homology"/>
<keyword evidence="4" id="KW-0680">Restriction system</keyword>
<name>A0A426TAL2_STRSU</name>
<organism evidence="6 7">
    <name type="scientific">Streptococcus suis</name>
    <dbReference type="NCBI Taxonomy" id="1307"/>
    <lineage>
        <taxon>Bacteria</taxon>
        <taxon>Bacillati</taxon>
        <taxon>Bacillota</taxon>
        <taxon>Bacilli</taxon>
        <taxon>Lactobacillales</taxon>
        <taxon>Streptococcaceae</taxon>
        <taxon>Streptococcus</taxon>
    </lineage>
</organism>
<dbReference type="InterPro" id="IPR002052">
    <property type="entry name" value="DNA_methylase_N6_adenine_CS"/>
</dbReference>
<reference evidence="6 7" key="1">
    <citation type="submission" date="2020-12" db="EMBL/GenBank/DDBJ databases">
        <title>Nonconservative transfer and diversity of a new family of integrative and conjugative elements associated with antibiotic resistance in zoonotic pathogen Streptococcus suis.</title>
        <authorList>
            <person name="Huang J."/>
        </authorList>
    </citation>
    <scope>NUCLEOTIDE SEQUENCE [LARGE SCALE GENOMIC DNA]</scope>
    <source>
        <strain evidence="6 7">YZDH1</strain>
    </source>
</reference>
<dbReference type="InterPro" id="IPR029063">
    <property type="entry name" value="SAM-dependent_MTases_sf"/>
</dbReference>
<dbReference type="PROSITE" id="PS00092">
    <property type="entry name" value="N6_MTASE"/>
    <property type="match status" value="1"/>
</dbReference>
<dbReference type="RefSeq" id="WP_043024923.1">
    <property type="nucleotide sequence ID" value="NZ_CP065430.1"/>
</dbReference>
<dbReference type="REBASE" id="485013">
    <property type="entry name" value="M2.SsuYZDH1ORF6410P"/>
</dbReference>
<evidence type="ECO:0000256" key="1">
    <source>
        <dbReference type="ARBA" id="ARBA00006594"/>
    </source>
</evidence>
<evidence type="ECO:0000256" key="4">
    <source>
        <dbReference type="ARBA" id="ARBA00022747"/>
    </source>
</evidence>
<evidence type="ECO:0000313" key="6">
    <source>
        <dbReference type="EMBL" id="QPO25643.1"/>
    </source>
</evidence>
<dbReference type="Gene3D" id="3.40.50.150">
    <property type="entry name" value="Vaccinia Virus protein VP39"/>
    <property type="match status" value="1"/>
</dbReference>
<sequence>MKTIPEQSIDLILTDPPYNIAKYSTGNINLPNRSAINNDLGEWDIEEINPNDFVDEFKRILKPDGNIFIFTSYNLIGKWHEAFDSEFDTFQFFIWHKTNPMPKIFKNGFLNSCEMIVCLWNKGHKWNFTTQNEMHNYFESPICMGKERLKDPKHPAQKPLVLLKHLIKIGSNPNDVVFDPFMGVGSTGVASKELGRSFIGCEIDKTFFDAAKKRIEETEINIQLDLEL</sequence>
<dbReference type="EMBL" id="CP065430">
    <property type="protein sequence ID" value="QPO25643.1"/>
    <property type="molecule type" value="Genomic_DNA"/>
</dbReference>
<dbReference type="PANTHER" id="PTHR13370:SF3">
    <property type="entry name" value="TRNA (GUANINE(10)-N2)-METHYLTRANSFERASE HOMOLOG"/>
    <property type="match status" value="1"/>
</dbReference>
<accession>A0A426TAL2</accession>
<keyword evidence="3 6" id="KW-0808">Transferase</keyword>
<dbReference type="Proteomes" id="UP000594569">
    <property type="component" value="Chromosome"/>
</dbReference>
<dbReference type="GO" id="GO:0008170">
    <property type="term" value="F:N-methyltransferase activity"/>
    <property type="evidence" value="ECO:0007669"/>
    <property type="project" value="InterPro"/>
</dbReference>
<protein>
    <recommendedName>
        <fullName evidence="5">Methyltransferase</fullName>
        <ecNumber evidence="5">2.1.1.-</ecNumber>
    </recommendedName>
</protein>
<dbReference type="InterPro" id="IPR001091">
    <property type="entry name" value="RM_Methyltransferase"/>
</dbReference>
<evidence type="ECO:0000256" key="5">
    <source>
        <dbReference type="RuleBase" id="RU362026"/>
    </source>
</evidence>
<dbReference type="PANTHER" id="PTHR13370">
    <property type="entry name" value="RNA METHYLASE-RELATED"/>
    <property type="match status" value="1"/>
</dbReference>
<evidence type="ECO:0000256" key="2">
    <source>
        <dbReference type="ARBA" id="ARBA00022603"/>
    </source>
</evidence>
<dbReference type="AlphaFoldDB" id="A0A426TAL2"/>
<evidence type="ECO:0000256" key="3">
    <source>
        <dbReference type="ARBA" id="ARBA00022679"/>
    </source>
</evidence>
<dbReference type="SUPFAM" id="SSF53335">
    <property type="entry name" value="S-adenosyl-L-methionine-dependent methyltransferases"/>
    <property type="match status" value="1"/>
</dbReference>
<evidence type="ECO:0000313" key="7">
    <source>
        <dbReference type="Proteomes" id="UP000594569"/>
    </source>
</evidence>
<dbReference type="InterPro" id="IPR002941">
    <property type="entry name" value="DNA_methylase_N4/N6"/>
</dbReference>
<comment type="similarity">
    <text evidence="1 5">Belongs to the N(4)/N(6)-methyltransferase family.</text>
</comment>
<dbReference type="GO" id="GO:0005737">
    <property type="term" value="C:cytoplasm"/>
    <property type="evidence" value="ECO:0007669"/>
    <property type="project" value="TreeGrafter"/>
</dbReference>
<dbReference type="GO" id="GO:0032259">
    <property type="term" value="P:methylation"/>
    <property type="evidence" value="ECO:0007669"/>
    <property type="project" value="UniProtKB-KW"/>
</dbReference>
<dbReference type="PRINTS" id="PR00508">
    <property type="entry name" value="S21N4MTFRASE"/>
</dbReference>
<dbReference type="GO" id="GO:0003677">
    <property type="term" value="F:DNA binding"/>
    <property type="evidence" value="ECO:0007669"/>
    <property type="project" value="InterPro"/>
</dbReference>
<dbReference type="EC" id="2.1.1.-" evidence="5"/>
<dbReference type="GO" id="GO:0009307">
    <property type="term" value="P:DNA restriction-modification system"/>
    <property type="evidence" value="ECO:0007669"/>
    <property type="project" value="UniProtKB-KW"/>
</dbReference>
<dbReference type="Pfam" id="PF01555">
    <property type="entry name" value="N6_N4_Mtase"/>
    <property type="match status" value="1"/>
</dbReference>
<gene>
    <name evidence="6" type="ORF">I5V48_06420</name>
</gene>
<keyword evidence="2 6" id="KW-0489">Methyltransferase</keyword>